<dbReference type="GO" id="GO:0008270">
    <property type="term" value="F:zinc ion binding"/>
    <property type="evidence" value="ECO:0007669"/>
    <property type="project" value="UniProtKB-KW"/>
</dbReference>
<dbReference type="PROSITE" id="PS50157">
    <property type="entry name" value="ZINC_FINGER_C2H2_2"/>
    <property type="match status" value="3"/>
</dbReference>
<proteinExistence type="predicted"/>
<dbReference type="InterPro" id="IPR013087">
    <property type="entry name" value="Znf_C2H2_type"/>
</dbReference>
<dbReference type="EMBL" id="GDQN01005881">
    <property type="protein sequence ID" value="JAT85173.1"/>
    <property type="molecule type" value="Transcribed_RNA"/>
</dbReference>
<evidence type="ECO:0000256" key="2">
    <source>
        <dbReference type="ARBA" id="ARBA00022737"/>
    </source>
</evidence>
<dbReference type="SUPFAM" id="SSF57667">
    <property type="entry name" value="beta-beta-alpha zinc fingers"/>
    <property type="match status" value="2"/>
</dbReference>
<feature type="domain" description="C2H2-type" evidence="6">
    <location>
        <begin position="243"/>
        <end position="270"/>
    </location>
</feature>
<evidence type="ECO:0000256" key="5">
    <source>
        <dbReference type="PROSITE-ProRule" id="PRU00042"/>
    </source>
</evidence>
<keyword evidence="3 5" id="KW-0863">Zinc-finger</keyword>
<dbReference type="Gene3D" id="3.30.160.60">
    <property type="entry name" value="Classic Zinc Finger"/>
    <property type="match status" value="2"/>
</dbReference>
<feature type="domain" description="C2H2-type" evidence="6">
    <location>
        <begin position="328"/>
        <end position="356"/>
    </location>
</feature>
<evidence type="ECO:0000259" key="6">
    <source>
        <dbReference type="PROSITE" id="PS50157"/>
    </source>
</evidence>
<sequence length="378" mass="44220">MEESSEDQKIDCCLSCLCKNDENKLNSYSVQNEALKAIFQVEEVTLCYFCKRVAQQAELFIQNVQSNQVLLENFHVITDLTLQTIKSQIHPLLNLAQFSLDTIELGSNDETNTEETYSVVYNSKKETDLKIKLELKDESDLLREDLEGDFLDDNDFDTCIKEEDEYPLKLLKEELELEGVNIKCLRKTTKKGKVKRKGRVKKEIEGNNRVRDIKIETLFITRQQCMEERVKMATDKKYLNSVYKCEGCVKGFNFKAGYDKHMEKHKESNGDYECDLCHQRMASEDKLKSHKRYHSVRYKCVECGLTRVSRMTIKDHYTATHCHGYYQYNCTECSKVFKRQVSLRKHIAFVHTFKERVQCDYCNKTAKSKEGLKAHMLV</sequence>
<dbReference type="SMART" id="SM00355">
    <property type="entry name" value="ZnF_C2H2"/>
    <property type="match status" value="5"/>
</dbReference>
<keyword evidence="4" id="KW-0862">Zinc</keyword>
<dbReference type="InterPro" id="IPR036236">
    <property type="entry name" value="Znf_C2H2_sf"/>
</dbReference>
<protein>
    <recommendedName>
        <fullName evidence="6">C2H2-type domain-containing protein</fullName>
    </recommendedName>
</protein>
<dbReference type="PANTHER" id="PTHR24379">
    <property type="entry name" value="KRAB AND ZINC FINGER DOMAIN-CONTAINING"/>
    <property type="match status" value="1"/>
</dbReference>
<name>A0A1E1WDW3_PECGO</name>
<dbReference type="PANTHER" id="PTHR24379:SF121">
    <property type="entry name" value="C2H2-TYPE DOMAIN-CONTAINING PROTEIN"/>
    <property type="match status" value="1"/>
</dbReference>
<dbReference type="PROSITE" id="PS00028">
    <property type="entry name" value="ZINC_FINGER_C2H2_1"/>
    <property type="match status" value="3"/>
</dbReference>
<feature type="domain" description="C2H2-type" evidence="6">
    <location>
        <begin position="272"/>
        <end position="299"/>
    </location>
</feature>
<evidence type="ECO:0000313" key="7">
    <source>
        <dbReference type="EMBL" id="JAT85173.1"/>
    </source>
</evidence>
<dbReference type="Pfam" id="PF00096">
    <property type="entry name" value="zf-C2H2"/>
    <property type="match status" value="1"/>
</dbReference>
<reference evidence="7" key="1">
    <citation type="submission" date="2015-09" db="EMBL/GenBank/DDBJ databases">
        <title>De novo assembly of Pectinophora gossypiella (Pink Bollworm) gut transcriptome.</title>
        <authorList>
            <person name="Tassone E.E."/>
        </authorList>
    </citation>
    <scope>NUCLEOTIDE SEQUENCE</scope>
</reference>
<dbReference type="AlphaFoldDB" id="A0A1E1WDW3"/>
<evidence type="ECO:0000256" key="4">
    <source>
        <dbReference type="ARBA" id="ARBA00022833"/>
    </source>
</evidence>
<organism evidence="7">
    <name type="scientific">Pectinophora gossypiella</name>
    <name type="common">Cotton pink bollworm</name>
    <name type="synonym">Depressaria gossypiella</name>
    <dbReference type="NCBI Taxonomy" id="13191"/>
    <lineage>
        <taxon>Eukaryota</taxon>
        <taxon>Metazoa</taxon>
        <taxon>Ecdysozoa</taxon>
        <taxon>Arthropoda</taxon>
        <taxon>Hexapoda</taxon>
        <taxon>Insecta</taxon>
        <taxon>Pterygota</taxon>
        <taxon>Neoptera</taxon>
        <taxon>Endopterygota</taxon>
        <taxon>Lepidoptera</taxon>
        <taxon>Glossata</taxon>
        <taxon>Ditrysia</taxon>
        <taxon>Gelechioidea</taxon>
        <taxon>Gelechiidae</taxon>
        <taxon>Apatetrinae</taxon>
        <taxon>Pectinophora</taxon>
    </lineage>
</organism>
<evidence type="ECO:0000256" key="1">
    <source>
        <dbReference type="ARBA" id="ARBA00022723"/>
    </source>
</evidence>
<dbReference type="OrthoDB" id="10018191at2759"/>
<evidence type="ECO:0000256" key="3">
    <source>
        <dbReference type="ARBA" id="ARBA00022771"/>
    </source>
</evidence>
<keyword evidence="1" id="KW-0479">Metal-binding</keyword>
<gene>
    <name evidence="7" type="ORF">g.9929</name>
</gene>
<accession>A0A1E1WDW3</accession>
<dbReference type="Pfam" id="PF13912">
    <property type="entry name" value="zf-C2H2_6"/>
    <property type="match status" value="1"/>
</dbReference>
<keyword evidence="2" id="KW-0677">Repeat</keyword>